<keyword evidence="2" id="KW-0732">Signal</keyword>
<feature type="chain" id="PRO_5015839942" description="Copper amine oxidase-like N-terminal domain-containing protein" evidence="2">
    <location>
        <begin position="25"/>
        <end position="519"/>
    </location>
</feature>
<dbReference type="Proteomes" id="UP000249522">
    <property type="component" value="Unassembled WGS sequence"/>
</dbReference>
<dbReference type="GO" id="GO:0004252">
    <property type="term" value="F:serine-type endopeptidase activity"/>
    <property type="evidence" value="ECO:0007669"/>
    <property type="project" value="InterPro"/>
</dbReference>
<dbReference type="GO" id="GO:0006508">
    <property type="term" value="P:proteolysis"/>
    <property type="evidence" value="ECO:0007669"/>
    <property type="project" value="InterPro"/>
</dbReference>
<dbReference type="SUPFAM" id="SSF50494">
    <property type="entry name" value="Trypsin-like serine proteases"/>
    <property type="match status" value="1"/>
</dbReference>
<dbReference type="SUPFAM" id="SSF55383">
    <property type="entry name" value="Copper amine oxidase, domain N"/>
    <property type="match status" value="1"/>
</dbReference>
<dbReference type="PRINTS" id="PR00834">
    <property type="entry name" value="PROTEASES2C"/>
</dbReference>
<keyword evidence="1" id="KW-0378">Hydrolase</keyword>
<feature type="signal peptide" evidence="2">
    <location>
        <begin position="1"/>
        <end position="24"/>
    </location>
</feature>
<dbReference type="PANTHER" id="PTHR22939:SF129">
    <property type="entry name" value="SERINE PROTEASE HTRA2, MITOCHONDRIAL"/>
    <property type="match status" value="1"/>
</dbReference>
<dbReference type="InterPro" id="IPR001940">
    <property type="entry name" value="Peptidase_S1C"/>
</dbReference>
<dbReference type="Pfam" id="PF07833">
    <property type="entry name" value="Cu_amine_oxidN1"/>
    <property type="match status" value="1"/>
</dbReference>
<dbReference type="PANTHER" id="PTHR22939">
    <property type="entry name" value="SERINE PROTEASE FAMILY S1C HTRA-RELATED"/>
    <property type="match status" value="1"/>
</dbReference>
<dbReference type="InterPro" id="IPR012854">
    <property type="entry name" value="Cu_amine_oxidase-like_N"/>
</dbReference>
<evidence type="ECO:0000259" key="3">
    <source>
        <dbReference type="Pfam" id="PF07833"/>
    </source>
</evidence>
<dbReference type="RefSeq" id="WP_111147931.1">
    <property type="nucleotide sequence ID" value="NZ_QKRB01000051.1"/>
</dbReference>
<dbReference type="EMBL" id="QKRB01000051">
    <property type="protein sequence ID" value="PZD94710.1"/>
    <property type="molecule type" value="Genomic_DNA"/>
</dbReference>
<dbReference type="Gene3D" id="3.30.457.10">
    <property type="entry name" value="Copper amine oxidase-like, N-terminal domain"/>
    <property type="match status" value="1"/>
</dbReference>
<dbReference type="InterPro" id="IPR036582">
    <property type="entry name" value="Mao_N_sf"/>
</dbReference>
<evidence type="ECO:0000256" key="1">
    <source>
        <dbReference type="ARBA" id="ARBA00022825"/>
    </source>
</evidence>
<proteinExistence type="predicted"/>
<accession>A0A2W1L997</accession>
<dbReference type="OrthoDB" id="189537at2"/>
<dbReference type="Pfam" id="PF13365">
    <property type="entry name" value="Trypsin_2"/>
    <property type="match status" value="1"/>
</dbReference>
<name>A0A2W1L997_9BACL</name>
<keyword evidence="1" id="KW-0645">Protease</keyword>
<sequence>MITTVKRVMATLFTAAVVALPVQAAVPQAAAAAAQSVSSKSDITVYVDGKKLAFSQAPVQKKGTTLVPMRPVFNALKAQVTWEQQTKTIIASKGRTTVTLRVGSSTAVINGKSVKLSAPAEVIGGSAMVPLRFISEAFGADISWNAKTRTITIESLEYQYAAQRDNEANAGTASPAKPAAKPLTPAQIVELNDDKVVMIMTDYGQGSGVVIGDQWILTNYHVMLGATKGQILLNDGSQLDIQGVAVYDESADMAIIRTTEPIGVEPVKIGSWISSRKGDRVYAIGSPLGMQNTISEGLISNFVNNGGIRYLQISVPIDHGSSGGALFNEYGELIGITSSGIEDTVADLNFAVSILYYQWLAEDLEEVKKQPASIAFLPSKLPATLKNASTEDIAALLNEQYSEIMTTQGYADLEKWNVSRDAEGWLVISTVMDPGFYMIYGDKASNELRLWALNLGAELKRMLPNEKIQFLVYYEQTFNAKPRGFETSEVTQTQSGKWQVRYPIIDMQILERLHIKVRD</sequence>
<keyword evidence="5" id="KW-1185">Reference proteome</keyword>
<feature type="domain" description="Copper amine oxidase-like N-terminal" evidence="3">
    <location>
        <begin position="46"/>
        <end position="153"/>
    </location>
</feature>
<evidence type="ECO:0000313" key="4">
    <source>
        <dbReference type="EMBL" id="PZD94710.1"/>
    </source>
</evidence>
<dbReference type="AlphaFoldDB" id="A0A2W1L997"/>
<dbReference type="Gene3D" id="2.40.10.120">
    <property type="match status" value="1"/>
</dbReference>
<protein>
    <recommendedName>
        <fullName evidence="3">Copper amine oxidase-like N-terminal domain-containing protein</fullName>
    </recommendedName>
</protein>
<reference evidence="4 5" key="1">
    <citation type="submission" date="2018-06" db="EMBL/GenBank/DDBJ databases">
        <title>Paenibacillus imtechensis sp. nov.</title>
        <authorList>
            <person name="Pinnaka A.K."/>
            <person name="Singh H."/>
            <person name="Kaur M."/>
        </authorList>
    </citation>
    <scope>NUCLEOTIDE SEQUENCE [LARGE SCALE GENOMIC DNA]</scope>
    <source>
        <strain evidence="4 5">SMB1</strain>
    </source>
</reference>
<gene>
    <name evidence="4" type="ORF">DNH61_17320</name>
</gene>
<dbReference type="InterPro" id="IPR009003">
    <property type="entry name" value="Peptidase_S1_PA"/>
</dbReference>
<organism evidence="4 5">
    <name type="scientific">Paenibacillus sambharensis</name>
    <dbReference type="NCBI Taxonomy" id="1803190"/>
    <lineage>
        <taxon>Bacteria</taxon>
        <taxon>Bacillati</taxon>
        <taxon>Bacillota</taxon>
        <taxon>Bacilli</taxon>
        <taxon>Bacillales</taxon>
        <taxon>Paenibacillaceae</taxon>
        <taxon>Paenibacillus</taxon>
    </lineage>
</organism>
<evidence type="ECO:0000313" key="5">
    <source>
        <dbReference type="Proteomes" id="UP000249522"/>
    </source>
</evidence>
<evidence type="ECO:0000256" key="2">
    <source>
        <dbReference type="SAM" id="SignalP"/>
    </source>
</evidence>
<comment type="caution">
    <text evidence="4">The sequence shown here is derived from an EMBL/GenBank/DDBJ whole genome shotgun (WGS) entry which is preliminary data.</text>
</comment>
<keyword evidence="1" id="KW-0720">Serine protease</keyword>